<comment type="caution">
    <text evidence="1">The sequence shown here is derived from an EMBL/GenBank/DDBJ whole genome shotgun (WGS) entry which is preliminary data.</text>
</comment>
<gene>
    <name evidence="1" type="ORF">A3Q56_06679</name>
</gene>
<accession>A0A177AU95</accession>
<proteinExistence type="predicted"/>
<name>A0A177AU95_9BILA</name>
<organism evidence="1 2">
    <name type="scientific">Intoshia linei</name>
    <dbReference type="NCBI Taxonomy" id="1819745"/>
    <lineage>
        <taxon>Eukaryota</taxon>
        <taxon>Metazoa</taxon>
        <taxon>Spiralia</taxon>
        <taxon>Lophotrochozoa</taxon>
        <taxon>Mesozoa</taxon>
        <taxon>Orthonectida</taxon>
        <taxon>Rhopaluridae</taxon>
        <taxon>Intoshia</taxon>
    </lineage>
</organism>
<reference evidence="1 2" key="1">
    <citation type="submission" date="2016-04" db="EMBL/GenBank/DDBJ databases">
        <title>The genome of Intoshia linei affirms orthonectids as highly simplified spiralians.</title>
        <authorList>
            <person name="Mikhailov K.V."/>
            <person name="Slusarev G.S."/>
            <person name="Nikitin M.A."/>
            <person name="Logacheva M.D."/>
            <person name="Penin A."/>
            <person name="Aleoshin V."/>
            <person name="Panchin Y.V."/>
        </authorList>
    </citation>
    <scope>NUCLEOTIDE SEQUENCE [LARGE SCALE GENOMIC DNA]</scope>
    <source>
        <strain evidence="1">Intl2013</strain>
        <tissue evidence="1">Whole animal</tissue>
    </source>
</reference>
<evidence type="ECO:0000313" key="2">
    <source>
        <dbReference type="Proteomes" id="UP000078046"/>
    </source>
</evidence>
<dbReference type="Proteomes" id="UP000078046">
    <property type="component" value="Unassembled WGS sequence"/>
</dbReference>
<dbReference type="EMBL" id="LWCA01001233">
    <property type="protein sequence ID" value="OAF65579.1"/>
    <property type="molecule type" value="Genomic_DNA"/>
</dbReference>
<protein>
    <submittedName>
        <fullName evidence="1">Uncharacterized protein</fullName>
    </submittedName>
</protein>
<dbReference type="AlphaFoldDB" id="A0A177AU95"/>
<keyword evidence="2" id="KW-1185">Reference proteome</keyword>
<sequence length="41" mass="4971">MVNSRKDNESCFRGLDKYSFEMNFENWAESFHSGMIEKELY</sequence>
<evidence type="ECO:0000313" key="1">
    <source>
        <dbReference type="EMBL" id="OAF65579.1"/>
    </source>
</evidence>